<feature type="transmembrane region" description="Helical" evidence="5">
    <location>
        <begin position="355"/>
        <end position="375"/>
    </location>
</feature>
<gene>
    <name evidence="7" type="ORF">SAMN02745164_01151</name>
</gene>
<accession>A0A1M4WCE8</accession>
<comment type="subcellular location">
    <subcellularLocation>
        <location evidence="1">Membrane</location>
        <topology evidence="1">Multi-pass membrane protein</topology>
    </subcellularLocation>
</comment>
<dbReference type="InterPro" id="IPR013525">
    <property type="entry name" value="ABC2_TM"/>
</dbReference>
<feature type="transmembrane region" description="Helical" evidence="5">
    <location>
        <begin position="231"/>
        <end position="252"/>
    </location>
</feature>
<evidence type="ECO:0000313" key="7">
    <source>
        <dbReference type="EMBL" id="SHE78961.1"/>
    </source>
</evidence>
<evidence type="ECO:0000313" key="8">
    <source>
        <dbReference type="Proteomes" id="UP000184334"/>
    </source>
</evidence>
<dbReference type="Pfam" id="PF12698">
    <property type="entry name" value="ABC2_membrane_3"/>
    <property type="match status" value="1"/>
</dbReference>
<dbReference type="RefSeq" id="WP_072864377.1">
    <property type="nucleotide sequence ID" value="NZ_FQUI01000015.1"/>
</dbReference>
<organism evidence="7 8">
    <name type="scientific">Marinitoga hydrogenitolerans (strain DSM 16785 / JCM 12826 / AT1271)</name>
    <dbReference type="NCBI Taxonomy" id="1122195"/>
    <lineage>
        <taxon>Bacteria</taxon>
        <taxon>Thermotogati</taxon>
        <taxon>Thermotogota</taxon>
        <taxon>Thermotogae</taxon>
        <taxon>Petrotogales</taxon>
        <taxon>Petrotogaceae</taxon>
        <taxon>Marinitoga</taxon>
    </lineage>
</organism>
<dbReference type="AlphaFoldDB" id="A0A1M4WCE8"/>
<evidence type="ECO:0000259" key="6">
    <source>
        <dbReference type="PROSITE" id="PS51012"/>
    </source>
</evidence>
<feature type="transmembrane region" description="Helical" evidence="5">
    <location>
        <begin position="187"/>
        <end position="210"/>
    </location>
</feature>
<proteinExistence type="predicted"/>
<sequence>MRKIFLLSFYQFKNDIREFDGFFWSFIFPLILFILLVSISGNISNTENIDIKDFNVGIVYEKDLIGFSKMIIENSFEHIPFKIKEIDNLDIALNKLKEKKINAVLFFPGDFSIKLNTSLLGLKKDTANINLYYIEGRSNSKITKEILNTFLEYINIEILKRIKKVEPVNVKKVSITSEKADFSYKDFVFPGILILSIMSVGFFNIPYNLLFSKEKGINKRLLITPIKGTTYSFALIISSYIMALISSVFVVVEGMLLKVSNKFFTLDFILFYFFSIIVIFSFGLLFTTISRKITTVMAVLNVVFQISMFLGGLYFPVFNVPWVIKWIVYINPITYLVEGLRRIIGFNIAPFSNMWIYLVPLFWLIISLLVFSINYKKVMGYE</sequence>
<evidence type="ECO:0000256" key="2">
    <source>
        <dbReference type="ARBA" id="ARBA00022692"/>
    </source>
</evidence>
<reference evidence="7" key="1">
    <citation type="submission" date="2016-11" db="EMBL/GenBank/DDBJ databases">
        <authorList>
            <person name="Varghese N."/>
            <person name="Submissions S."/>
        </authorList>
    </citation>
    <scope>NUCLEOTIDE SEQUENCE [LARGE SCALE GENOMIC DNA]</scope>
    <source>
        <strain evidence="7">DSM 16785</strain>
    </source>
</reference>
<dbReference type="OrthoDB" id="9771950at2"/>
<dbReference type="GO" id="GO:0016020">
    <property type="term" value="C:membrane"/>
    <property type="evidence" value="ECO:0007669"/>
    <property type="project" value="UniProtKB-SubCell"/>
</dbReference>
<keyword evidence="4 5" id="KW-0472">Membrane</keyword>
<protein>
    <submittedName>
        <fullName evidence="7">ABC-2 type transport system permease protein</fullName>
    </submittedName>
</protein>
<dbReference type="PANTHER" id="PTHR43027:SF2">
    <property type="entry name" value="TRANSPORT PERMEASE PROTEIN"/>
    <property type="match status" value="1"/>
</dbReference>
<feature type="transmembrane region" description="Helical" evidence="5">
    <location>
        <begin position="298"/>
        <end position="317"/>
    </location>
</feature>
<evidence type="ECO:0000256" key="5">
    <source>
        <dbReference type="SAM" id="Phobius"/>
    </source>
</evidence>
<dbReference type="Proteomes" id="UP000184334">
    <property type="component" value="Unassembled WGS sequence"/>
</dbReference>
<dbReference type="InterPro" id="IPR047817">
    <property type="entry name" value="ABC2_TM_bact-type"/>
</dbReference>
<feature type="transmembrane region" description="Helical" evidence="5">
    <location>
        <begin position="21"/>
        <end position="39"/>
    </location>
</feature>
<comment type="caution">
    <text evidence="7">The sequence shown here is derived from an EMBL/GenBank/DDBJ whole genome shotgun (WGS) entry which is preliminary data.</text>
</comment>
<feature type="domain" description="ABC transmembrane type-2" evidence="6">
    <location>
        <begin position="152"/>
        <end position="374"/>
    </location>
</feature>
<keyword evidence="2 5" id="KW-0812">Transmembrane</keyword>
<evidence type="ECO:0000256" key="1">
    <source>
        <dbReference type="ARBA" id="ARBA00004141"/>
    </source>
</evidence>
<dbReference type="InterPro" id="IPR052902">
    <property type="entry name" value="ABC-2_transporter"/>
</dbReference>
<keyword evidence="3 5" id="KW-1133">Transmembrane helix</keyword>
<dbReference type="GO" id="GO:0140359">
    <property type="term" value="F:ABC-type transporter activity"/>
    <property type="evidence" value="ECO:0007669"/>
    <property type="project" value="InterPro"/>
</dbReference>
<feature type="transmembrane region" description="Helical" evidence="5">
    <location>
        <begin position="264"/>
        <end position="286"/>
    </location>
</feature>
<evidence type="ECO:0000256" key="4">
    <source>
        <dbReference type="ARBA" id="ARBA00023136"/>
    </source>
</evidence>
<dbReference type="Gene3D" id="3.40.1710.10">
    <property type="entry name" value="abc type-2 transporter like domain"/>
    <property type="match status" value="1"/>
</dbReference>
<dbReference type="EMBL" id="FQUI01000015">
    <property type="protein sequence ID" value="SHE78961.1"/>
    <property type="molecule type" value="Genomic_DNA"/>
</dbReference>
<name>A0A1M4WCE8_MARH1</name>
<dbReference type="PANTHER" id="PTHR43027">
    <property type="entry name" value="DOXORUBICIN RESISTANCE ABC TRANSPORTER PERMEASE PROTEIN DRRC-RELATED"/>
    <property type="match status" value="1"/>
</dbReference>
<dbReference type="PROSITE" id="PS51012">
    <property type="entry name" value="ABC_TM2"/>
    <property type="match status" value="1"/>
</dbReference>
<evidence type="ECO:0000256" key="3">
    <source>
        <dbReference type="ARBA" id="ARBA00022989"/>
    </source>
</evidence>
<dbReference type="STRING" id="1122195.SAMN02745164_01151"/>
<keyword evidence="8" id="KW-1185">Reference proteome</keyword>